<evidence type="ECO:0000313" key="5">
    <source>
        <dbReference type="EMBL" id="MCD1654383.1"/>
    </source>
</evidence>
<dbReference type="RefSeq" id="WP_230754575.1">
    <property type="nucleotide sequence ID" value="NZ_JAINWA010000001.1"/>
</dbReference>
<dbReference type="SMART" id="SM00642">
    <property type="entry name" value="Aamy"/>
    <property type="match status" value="1"/>
</dbReference>
<evidence type="ECO:0000313" key="6">
    <source>
        <dbReference type="Proteomes" id="UP001198163"/>
    </source>
</evidence>
<comment type="similarity">
    <text evidence="1">Belongs to the glycosyl hydrolase 13 family.</text>
</comment>
<dbReference type="PANTHER" id="PTHR10357">
    <property type="entry name" value="ALPHA-AMYLASE FAMILY MEMBER"/>
    <property type="match status" value="1"/>
</dbReference>
<accession>A0AAE3EJ17</accession>
<dbReference type="EMBL" id="JAINWA010000001">
    <property type="protein sequence ID" value="MCD1654383.1"/>
    <property type="molecule type" value="Genomic_DNA"/>
</dbReference>
<dbReference type="PANTHER" id="PTHR10357:SF179">
    <property type="entry name" value="NEUTRAL AND BASIC AMINO ACID TRANSPORT PROTEIN RBAT"/>
    <property type="match status" value="1"/>
</dbReference>
<keyword evidence="2" id="KW-0378">Hydrolase</keyword>
<dbReference type="SUPFAM" id="SSF51445">
    <property type="entry name" value="(Trans)glycosidases"/>
    <property type="match status" value="1"/>
</dbReference>
<evidence type="ECO:0000256" key="1">
    <source>
        <dbReference type="ARBA" id="ARBA00008061"/>
    </source>
</evidence>
<dbReference type="Proteomes" id="UP001198163">
    <property type="component" value="Unassembled WGS sequence"/>
</dbReference>
<feature type="domain" description="Glycosyl hydrolase family 13 catalytic" evidence="4">
    <location>
        <begin position="13"/>
        <end position="402"/>
    </location>
</feature>
<dbReference type="InterPro" id="IPR013780">
    <property type="entry name" value="Glyco_hydro_b"/>
</dbReference>
<evidence type="ECO:0000259" key="4">
    <source>
        <dbReference type="SMART" id="SM00642"/>
    </source>
</evidence>
<gene>
    <name evidence="5" type="ORF">K7J14_06650</name>
</gene>
<dbReference type="GO" id="GO:0009313">
    <property type="term" value="P:oligosaccharide catabolic process"/>
    <property type="evidence" value="ECO:0007669"/>
    <property type="project" value="TreeGrafter"/>
</dbReference>
<name>A0AAE3EJ17_9SPIR</name>
<evidence type="ECO:0000256" key="2">
    <source>
        <dbReference type="ARBA" id="ARBA00022801"/>
    </source>
</evidence>
<organism evidence="5 6">
    <name type="scientific">Teretinema zuelzerae</name>
    <dbReference type="NCBI Taxonomy" id="156"/>
    <lineage>
        <taxon>Bacteria</taxon>
        <taxon>Pseudomonadati</taxon>
        <taxon>Spirochaetota</taxon>
        <taxon>Spirochaetia</taxon>
        <taxon>Spirochaetales</taxon>
        <taxon>Treponemataceae</taxon>
        <taxon>Teretinema</taxon>
    </lineage>
</organism>
<sequence>MREPWWKTAVFYQIYPRSFQDSNNDGIGDLPGIISRLDYLVELGVTALWISPFFKSPMDDFGYDISDYCDVDPVFGNLEDAKKLIAEAHARGLKLIFDLVINHTSDQHPWFQEARSSLDNPKHDWYIWKPRHDRATGKKLPKPNNWVCQFEFKSAWWDNPQTDEWYLATFTRHQPEVNWRNPELKKAMFDVIRFWLDLGVDGFRMDVVNWFIKDPQFRSNPFTFNANPEIFQKHIYDRNQPETHDICKEIRRIADSYPGDRVLVGEIFSRDPDIAASYQGNGKNQLHLAFNMEMLYLKWDAKRLAQALEHWYRVLPQEGWPNFTLSNHDQPRHASRFADKKGRYFKQRAEIAAMMLLTVRGTPFVYYGEELGMPNTAIPRNELVDPTGITFWPLPLGRDGERTPMQWTRAKNAGFTSDDASPWLRLGDLENGATLEDQKNDERSLWNWYRSLIEIRKTSEALTIGDFAMISPGENDVVSYERTSGTERIRCALNFSPSARTIGFNSQAEVILGNERAAGSILEAGAVCLAPHEALLVRF</sequence>
<dbReference type="InterPro" id="IPR017853">
    <property type="entry name" value="GH"/>
</dbReference>
<evidence type="ECO:0000256" key="3">
    <source>
        <dbReference type="ARBA" id="ARBA00023295"/>
    </source>
</evidence>
<dbReference type="InterPro" id="IPR006047">
    <property type="entry name" value="GH13_cat_dom"/>
</dbReference>
<reference evidence="5" key="1">
    <citation type="submission" date="2021-08" db="EMBL/GenBank/DDBJ databases">
        <title>Comparative analyses of Brucepasteria parasyntrophica and Teretinema zuelzerae.</title>
        <authorList>
            <person name="Song Y."/>
            <person name="Brune A."/>
        </authorList>
    </citation>
    <scope>NUCLEOTIDE SEQUENCE</scope>
    <source>
        <strain evidence="5">DSM 1903</strain>
    </source>
</reference>
<protein>
    <submittedName>
        <fullName evidence="5">Alpha-glucosidase</fullName>
    </submittedName>
</protein>
<dbReference type="SUPFAM" id="SSF51011">
    <property type="entry name" value="Glycosyl hydrolase domain"/>
    <property type="match status" value="1"/>
</dbReference>
<dbReference type="AlphaFoldDB" id="A0AAE3EJ17"/>
<dbReference type="Gene3D" id="3.20.20.80">
    <property type="entry name" value="Glycosidases"/>
    <property type="match status" value="1"/>
</dbReference>
<dbReference type="Gene3D" id="2.60.40.1180">
    <property type="entry name" value="Golgi alpha-mannosidase II"/>
    <property type="match status" value="1"/>
</dbReference>
<dbReference type="Gene3D" id="3.90.400.10">
    <property type="entry name" value="Oligo-1,6-glucosidase, Domain 2"/>
    <property type="match status" value="1"/>
</dbReference>
<dbReference type="CDD" id="cd11333">
    <property type="entry name" value="AmyAc_SI_OligoGlu_DGase"/>
    <property type="match status" value="1"/>
</dbReference>
<keyword evidence="6" id="KW-1185">Reference proteome</keyword>
<dbReference type="GO" id="GO:0004556">
    <property type="term" value="F:alpha-amylase activity"/>
    <property type="evidence" value="ECO:0007669"/>
    <property type="project" value="TreeGrafter"/>
</dbReference>
<dbReference type="InterPro" id="IPR045857">
    <property type="entry name" value="O16G_dom_2"/>
</dbReference>
<comment type="caution">
    <text evidence="5">The sequence shown here is derived from an EMBL/GenBank/DDBJ whole genome shotgun (WGS) entry which is preliminary data.</text>
</comment>
<dbReference type="FunFam" id="3.20.20.80:FF:000064">
    <property type="entry name" value="Oligo-1,6-glucosidase"/>
    <property type="match status" value="1"/>
</dbReference>
<proteinExistence type="inferred from homology"/>
<keyword evidence="3" id="KW-0326">Glycosidase</keyword>
<dbReference type="Pfam" id="PF00128">
    <property type="entry name" value="Alpha-amylase"/>
    <property type="match status" value="1"/>
</dbReference>